<evidence type="ECO:0000313" key="3">
    <source>
        <dbReference type="Proteomes" id="UP000039865"/>
    </source>
</evidence>
<evidence type="ECO:0000313" key="2">
    <source>
        <dbReference type="EMBL" id="CDW85731.1"/>
    </source>
</evidence>
<sequence length="447" mass="52416">MLCQINNPSNNKRQDIVDISNPFISNQQLKDNQFLNSQQTLLKTDLFSQLQYHGQNLQGLRIGFNHDQSNFLEEIESDNKQNMNVIYTKNEIKIIRTNQTGGQQYIQSNNKGFNEISYKSETQFKNQFEQYQKELNDRQHQKQKLIQQVKLEDDEINKIKKQKELERQDIIAKLKAKLDEEAQNNQLSSNLLIAEFQDNQLINKSNKKYLSPNLQVREQNQKIKNSYEKLIKWISDNEEKNQQEAKSHYGKDIGDILNSALSKMTNPHDDWSLEQKSVHNQAQAEKFMQIMIQLNQSSNIKKYASQVLASILFTQIFKSKQQNVKDNKSVIIQFYGEIIHKISYQMPQLQIKEIIIGRVMKAASILLPSYPKLQDYQQEIDLVSALGYQKDLSQRYREDPENTYSRIEQACKTIFTIMSDDAYIGKLFQSLKINQELINQRSIMLDQ</sequence>
<dbReference type="EMBL" id="CCKQ01014001">
    <property type="protein sequence ID" value="CDW85731.1"/>
    <property type="molecule type" value="Genomic_DNA"/>
</dbReference>
<keyword evidence="1" id="KW-0175">Coiled coil</keyword>
<keyword evidence="3" id="KW-1185">Reference proteome</keyword>
<name>A0A078AUN9_STYLE</name>
<evidence type="ECO:0000256" key="1">
    <source>
        <dbReference type="SAM" id="Coils"/>
    </source>
</evidence>
<gene>
    <name evidence="2" type="primary">Contig19626.g20806</name>
    <name evidence="2" type="ORF">STYLEM_14817</name>
</gene>
<dbReference type="Proteomes" id="UP000039865">
    <property type="component" value="Unassembled WGS sequence"/>
</dbReference>
<dbReference type="AlphaFoldDB" id="A0A078AUN9"/>
<organism evidence="2 3">
    <name type="scientific">Stylonychia lemnae</name>
    <name type="common">Ciliate</name>
    <dbReference type="NCBI Taxonomy" id="5949"/>
    <lineage>
        <taxon>Eukaryota</taxon>
        <taxon>Sar</taxon>
        <taxon>Alveolata</taxon>
        <taxon>Ciliophora</taxon>
        <taxon>Intramacronucleata</taxon>
        <taxon>Spirotrichea</taxon>
        <taxon>Stichotrichia</taxon>
        <taxon>Sporadotrichida</taxon>
        <taxon>Oxytrichidae</taxon>
        <taxon>Stylonychinae</taxon>
        <taxon>Stylonychia</taxon>
    </lineage>
</organism>
<accession>A0A078AUN9</accession>
<dbReference type="InParanoid" id="A0A078AUN9"/>
<protein>
    <submittedName>
        <fullName evidence="2">Uncharacterized protein</fullName>
    </submittedName>
</protein>
<feature type="coiled-coil region" evidence="1">
    <location>
        <begin position="128"/>
        <end position="162"/>
    </location>
</feature>
<reference evidence="2 3" key="1">
    <citation type="submission" date="2014-06" db="EMBL/GenBank/DDBJ databases">
        <authorList>
            <person name="Swart Estienne"/>
        </authorList>
    </citation>
    <scope>NUCLEOTIDE SEQUENCE [LARGE SCALE GENOMIC DNA]</scope>
    <source>
        <strain evidence="2 3">130c</strain>
    </source>
</reference>
<proteinExistence type="predicted"/>